<dbReference type="Proteomes" id="UP001302072">
    <property type="component" value="Chromosome"/>
</dbReference>
<sequence length="109" mass="12166">MYRQKLERLSPVAIQVFREHFKRPVELDVSTANVVIFPGDQGGAPCAWIYYRGSQNKVDQADQRLFAGRSMELPLGLEGLADIDERYFTDVDVFGAVGREVLSEAGESA</sequence>
<dbReference type="EMBL" id="CP115541">
    <property type="protein sequence ID" value="WNH51126.1"/>
    <property type="molecule type" value="Genomic_DNA"/>
</dbReference>
<protein>
    <submittedName>
        <fullName evidence="1">Uncharacterized protein</fullName>
    </submittedName>
</protein>
<gene>
    <name evidence="1" type="ORF">PDM29_12180</name>
</gene>
<evidence type="ECO:0000313" key="2">
    <source>
        <dbReference type="Proteomes" id="UP001302072"/>
    </source>
</evidence>
<proteinExistence type="predicted"/>
<organism evidence="1 2">
    <name type="scientific">Stenotrophomonas oahuensis</name>
    <dbReference type="NCBI Taxonomy" id="3003271"/>
    <lineage>
        <taxon>Bacteria</taxon>
        <taxon>Pseudomonadati</taxon>
        <taxon>Pseudomonadota</taxon>
        <taxon>Gammaproteobacteria</taxon>
        <taxon>Lysobacterales</taxon>
        <taxon>Lysobacteraceae</taxon>
        <taxon>Stenotrophomonas</taxon>
    </lineage>
</organism>
<name>A0ABY9YJV8_9GAMM</name>
<evidence type="ECO:0000313" key="1">
    <source>
        <dbReference type="EMBL" id="WNH51126.1"/>
    </source>
</evidence>
<accession>A0ABY9YJV8</accession>
<keyword evidence="2" id="KW-1185">Reference proteome</keyword>
<reference evidence="1 2" key="1">
    <citation type="submission" date="2022-12" db="EMBL/GenBank/DDBJ databases">
        <title>Two new species, Stenotrophomonas aracearum and Stenotrophomonas oahuensis, isolated from Anthurium (Araceae family) in Hawaii.</title>
        <authorList>
            <person name="Chunag S.C."/>
            <person name="Dobhal S."/>
            <person name="Alvarez A."/>
            <person name="Arif M."/>
        </authorList>
    </citation>
    <scope>NUCLEOTIDE SEQUENCE [LARGE SCALE GENOMIC DNA]</scope>
    <source>
        <strain evidence="1 2">A5586</strain>
    </source>
</reference>
<dbReference type="RefSeq" id="WP_311190385.1">
    <property type="nucleotide sequence ID" value="NZ_CP115541.1"/>
</dbReference>